<dbReference type="Pfam" id="PF13788">
    <property type="entry name" value="DUF4180"/>
    <property type="match status" value="1"/>
</dbReference>
<evidence type="ECO:0000259" key="1">
    <source>
        <dbReference type="Pfam" id="PF13788"/>
    </source>
</evidence>
<protein>
    <submittedName>
        <fullName evidence="2">DUF4180 domain-containing protein</fullName>
    </submittedName>
</protein>
<dbReference type="EMBL" id="JBHUEM010000046">
    <property type="protein sequence ID" value="MFD1738629.1"/>
    <property type="molecule type" value="Genomic_DNA"/>
</dbReference>
<dbReference type="Proteomes" id="UP001597214">
    <property type="component" value="Unassembled WGS sequence"/>
</dbReference>
<comment type="caution">
    <text evidence="2">The sequence shown here is derived from an EMBL/GenBank/DDBJ whole genome shotgun (WGS) entry which is preliminary data.</text>
</comment>
<gene>
    <name evidence="2" type="ORF">ACFSCX_19090</name>
</gene>
<organism evidence="2 3">
    <name type="scientific">Bacillus salitolerans</name>
    <dbReference type="NCBI Taxonomy" id="1437434"/>
    <lineage>
        <taxon>Bacteria</taxon>
        <taxon>Bacillati</taxon>
        <taxon>Bacillota</taxon>
        <taxon>Bacilli</taxon>
        <taxon>Bacillales</taxon>
        <taxon>Bacillaceae</taxon>
        <taxon>Bacillus</taxon>
    </lineage>
</organism>
<sequence length="122" mass="13543">MNITKTEKNGHIIAIARADSIVLSDEQSALDFIMTLSSETGSNRIALNKDGISEEFFKLSTKLAGGILQKFINYNIKFAIFGDFSSYTSKPLKDFIYECNKGNNIFFVSSEQDAIDKLSNAI</sequence>
<accession>A0ABW4LU01</accession>
<dbReference type="RefSeq" id="WP_377929843.1">
    <property type="nucleotide sequence ID" value="NZ_JBHUEM010000046.1"/>
</dbReference>
<dbReference type="InterPro" id="IPR025438">
    <property type="entry name" value="DUF4180"/>
</dbReference>
<reference evidence="3" key="1">
    <citation type="journal article" date="2019" name="Int. J. Syst. Evol. Microbiol.">
        <title>The Global Catalogue of Microorganisms (GCM) 10K type strain sequencing project: providing services to taxonomists for standard genome sequencing and annotation.</title>
        <authorList>
            <consortium name="The Broad Institute Genomics Platform"/>
            <consortium name="The Broad Institute Genome Sequencing Center for Infectious Disease"/>
            <person name="Wu L."/>
            <person name="Ma J."/>
        </authorList>
    </citation>
    <scope>NUCLEOTIDE SEQUENCE [LARGE SCALE GENOMIC DNA]</scope>
    <source>
        <strain evidence="3">CCUG 49339</strain>
    </source>
</reference>
<name>A0ABW4LU01_9BACI</name>
<keyword evidence="3" id="KW-1185">Reference proteome</keyword>
<feature type="domain" description="DUF4180" evidence="1">
    <location>
        <begin position="9"/>
        <end position="118"/>
    </location>
</feature>
<evidence type="ECO:0000313" key="2">
    <source>
        <dbReference type="EMBL" id="MFD1738629.1"/>
    </source>
</evidence>
<proteinExistence type="predicted"/>
<evidence type="ECO:0000313" key="3">
    <source>
        <dbReference type="Proteomes" id="UP001597214"/>
    </source>
</evidence>